<organism evidence="1">
    <name type="scientific">Rhizophora mucronata</name>
    <name type="common">Asiatic mangrove</name>
    <dbReference type="NCBI Taxonomy" id="61149"/>
    <lineage>
        <taxon>Eukaryota</taxon>
        <taxon>Viridiplantae</taxon>
        <taxon>Streptophyta</taxon>
        <taxon>Embryophyta</taxon>
        <taxon>Tracheophyta</taxon>
        <taxon>Spermatophyta</taxon>
        <taxon>Magnoliopsida</taxon>
        <taxon>eudicotyledons</taxon>
        <taxon>Gunneridae</taxon>
        <taxon>Pentapetalae</taxon>
        <taxon>rosids</taxon>
        <taxon>fabids</taxon>
        <taxon>Malpighiales</taxon>
        <taxon>Rhizophoraceae</taxon>
        <taxon>Rhizophora</taxon>
    </lineage>
</organism>
<dbReference type="EMBL" id="GGEC01092422">
    <property type="protein sequence ID" value="MBX72906.1"/>
    <property type="molecule type" value="Transcribed_RNA"/>
</dbReference>
<accession>A0A2P2R0Y4</accession>
<dbReference type="AlphaFoldDB" id="A0A2P2R0Y4"/>
<name>A0A2P2R0Y4_RHIMU</name>
<sequence length="16" mass="1700">MMPCALPVSLPPSTQK</sequence>
<reference evidence="1" key="1">
    <citation type="submission" date="2018-02" db="EMBL/GenBank/DDBJ databases">
        <title>Rhizophora mucronata_Transcriptome.</title>
        <authorList>
            <person name="Meera S.P."/>
            <person name="Sreeshan A."/>
            <person name="Augustine A."/>
        </authorList>
    </citation>
    <scope>NUCLEOTIDE SEQUENCE</scope>
    <source>
        <tissue evidence="1">Leaf</tissue>
    </source>
</reference>
<proteinExistence type="predicted"/>
<evidence type="ECO:0000313" key="1">
    <source>
        <dbReference type="EMBL" id="MBX72906.1"/>
    </source>
</evidence>
<protein>
    <submittedName>
        <fullName evidence="1">Uncharacterized protein</fullName>
    </submittedName>
</protein>